<proteinExistence type="predicted"/>
<protein>
    <submittedName>
        <fullName evidence="1">DUF1177 domain-containing protein</fullName>
    </submittedName>
</protein>
<name>A0AC61MVC0_9FIRM</name>
<dbReference type="Proteomes" id="UP000595814">
    <property type="component" value="Chromosome"/>
</dbReference>
<evidence type="ECO:0000313" key="2">
    <source>
        <dbReference type="Proteomes" id="UP000595814"/>
    </source>
</evidence>
<evidence type="ECO:0000313" key="1">
    <source>
        <dbReference type="EMBL" id="QQK08355.1"/>
    </source>
</evidence>
<reference evidence="1 2" key="1">
    <citation type="journal article" date="2022" name="Int. J. Syst. Evol. Microbiol.">
        <title>Miniphocaeibacter halophilus sp. nov., an ammonium-tolerant acetate-producing bacterium isolated from a biogas system.</title>
        <authorList>
            <person name="Schnurer A."/>
            <person name="Singh A."/>
            <person name="Bi S."/>
            <person name="Qiao W."/>
            <person name="Westerholm M."/>
        </authorList>
    </citation>
    <scope>NUCLEOTIDE SEQUENCE [LARGE SCALE GENOMIC DNA]</scope>
    <source>
        <strain evidence="1 2">AMB_01</strain>
    </source>
</reference>
<sequence length="312" mass="34253">MPLKHLIELYDKLDSSKINMEEIVDYFKNIYEDFEIETYVLMGENGFTNMIKILIPGINGKRNGGNAKTLAILGRLGGIGARPNVIGFVSDGDGALAVLATAAKILSMKSKGDHLNGDIYISTHICTHAPTVPHEPVDFMGSPVNISQINEEELVNSRVKIDGVLSVDTTKGNRIYNKKGFAITPTVKEGYILRVSEDLLDIMEWVTGELPGVLPITTQDITPYGNDIYHINSILQPSVVTDLPTVGIAITTETIVPGCMTGSSHIMDIETTAKYLVEVSKAFGNNKCNLYDEEEFEKLKNKYGSLKKLQTI</sequence>
<accession>A0AC61MVC0</accession>
<dbReference type="EMBL" id="CP066744">
    <property type="protein sequence ID" value="QQK08355.1"/>
    <property type="molecule type" value="Genomic_DNA"/>
</dbReference>
<gene>
    <name evidence="1" type="ORF">JFY71_02085</name>
</gene>
<keyword evidence="2" id="KW-1185">Reference proteome</keyword>
<organism evidence="1 2">
    <name type="scientific">Miniphocaeibacter halophilus</name>
    <dbReference type="NCBI Taxonomy" id="2931922"/>
    <lineage>
        <taxon>Bacteria</taxon>
        <taxon>Bacillati</taxon>
        <taxon>Bacillota</taxon>
        <taxon>Tissierellia</taxon>
        <taxon>Tissierellales</taxon>
        <taxon>Peptoniphilaceae</taxon>
        <taxon>Miniphocaeibacter</taxon>
    </lineage>
</organism>